<proteinExistence type="inferred from homology"/>
<keyword evidence="2 6" id="KW-0819">tRNA processing</keyword>
<dbReference type="InterPro" id="IPR012795">
    <property type="entry name" value="tRNA_Ile_lys_synt_N"/>
</dbReference>
<dbReference type="PANTHER" id="PTHR43033">
    <property type="entry name" value="TRNA(ILE)-LYSIDINE SYNTHASE-RELATED"/>
    <property type="match status" value="1"/>
</dbReference>
<evidence type="ECO:0000313" key="8">
    <source>
        <dbReference type="EMBL" id="SMF69916.1"/>
    </source>
</evidence>
<dbReference type="GO" id="GO:0032267">
    <property type="term" value="F:tRNA(Ile)-lysidine synthase activity"/>
    <property type="evidence" value="ECO:0007669"/>
    <property type="project" value="UniProtKB-EC"/>
</dbReference>
<organism evidence="8 9">
    <name type="scientific">Pseudobacteriovorax antillogorgiicola</name>
    <dbReference type="NCBI Taxonomy" id="1513793"/>
    <lineage>
        <taxon>Bacteria</taxon>
        <taxon>Pseudomonadati</taxon>
        <taxon>Bdellovibrionota</taxon>
        <taxon>Oligoflexia</taxon>
        <taxon>Oligoflexales</taxon>
        <taxon>Pseudobacteriovoracaceae</taxon>
        <taxon>Pseudobacteriovorax</taxon>
    </lineage>
</organism>
<dbReference type="GO" id="GO:0005737">
    <property type="term" value="C:cytoplasm"/>
    <property type="evidence" value="ECO:0007669"/>
    <property type="project" value="UniProtKB-SubCell"/>
</dbReference>
<sequence length="363" mass="41146">MSLKTSIESQMREIQQRGGRIIVACSGGRDSMVLLWTLLETQEQLGFDLVEVAHVNYGLRGEESDGDQEMVAQFCVKSQVRFHLLDLRSETPPNAGIQNWARQARYQWFETLVRDGVDVIATAHHQSDLAETVVFRLSRGVGRYVSGMRVSSGFLWRPFLQVSKGWIDATQAGQKVPYREDSSNAKLVYSRNRIRHELMPRLNQLFPGAERRVAEAASDMDEILRFIDDCYPVKGLTSLPWSKIESLPEAVGRRVIANFLRQYVPEEGIRRGLLLRLWRKLKTSSNYSEEILGTEVVKVQSGQVLVQRKVASPSRQAQYQSLLCLGRKVLIPPQGKAFLVQDGTWVAKDNESRAPKTWVIGTT</sequence>
<comment type="catalytic activity">
    <reaction evidence="5 6">
        <text>cytidine(34) in tRNA(Ile2) + L-lysine + ATP = lysidine(34) in tRNA(Ile2) + AMP + diphosphate + H(+)</text>
        <dbReference type="Rhea" id="RHEA:43744"/>
        <dbReference type="Rhea" id="RHEA-COMP:10625"/>
        <dbReference type="Rhea" id="RHEA-COMP:10670"/>
        <dbReference type="ChEBI" id="CHEBI:15378"/>
        <dbReference type="ChEBI" id="CHEBI:30616"/>
        <dbReference type="ChEBI" id="CHEBI:32551"/>
        <dbReference type="ChEBI" id="CHEBI:33019"/>
        <dbReference type="ChEBI" id="CHEBI:82748"/>
        <dbReference type="ChEBI" id="CHEBI:83665"/>
        <dbReference type="ChEBI" id="CHEBI:456215"/>
        <dbReference type="EC" id="6.3.4.19"/>
    </reaction>
</comment>
<feature type="binding site" evidence="6">
    <location>
        <begin position="26"/>
        <end position="31"/>
    </location>
    <ligand>
        <name>ATP</name>
        <dbReference type="ChEBI" id="CHEBI:30616"/>
    </ligand>
</feature>
<evidence type="ECO:0000256" key="2">
    <source>
        <dbReference type="ARBA" id="ARBA00022694"/>
    </source>
</evidence>
<comment type="function">
    <text evidence="6">Ligates lysine onto the cytidine present at position 34 of the AUA codon-specific tRNA(Ile) that contains the anticodon CAU, in an ATP-dependent manner. Cytidine is converted to lysidine, thus changing the amino acid specificity of the tRNA from methionine to isoleucine.</text>
</comment>
<evidence type="ECO:0000256" key="4">
    <source>
        <dbReference type="ARBA" id="ARBA00022840"/>
    </source>
</evidence>
<evidence type="ECO:0000256" key="1">
    <source>
        <dbReference type="ARBA" id="ARBA00022598"/>
    </source>
</evidence>
<keyword evidence="9" id="KW-1185">Reference proteome</keyword>
<name>A0A1Y6CJG9_9BACT</name>
<dbReference type="SUPFAM" id="SSF52402">
    <property type="entry name" value="Adenine nucleotide alpha hydrolases-like"/>
    <property type="match status" value="1"/>
</dbReference>
<dbReference type="InterPro" id="IPR012094">
    <property type="entry name" value="tRNA_Ile_lys_synt"/>
</dbReference>
<feature type="domain" description="tRNA(Ile)-lysidine/2-thiocytidine synthase N-terminal" evidence="7">
    <location>
        <begin position="21"/>
        <end position="197"/>
    </location>
</feature>
<dbReference type="InterPro" id="IPR011063">
    <property type="entry name" value="TilS/TtcA_N"/>
</dbReference>
<protein>
    <recommendedName>
        <fullName evidence="6">tRNA(Ile)-lysidine synthase</fullName>
        <ecNumber evidence="6">6.3.4.19</ecNumber>
    </recommendedName>
    <alternativeName>
        <fullName evidence="6">tRNA(Ile)-2-lysyl-cytidine synthase</fullName>
    </alternativeName>
    <alternativeName>
        <fullName evidence="6">tRNA(Ile)-lysidine synthetase</fullName>
    </alternativeName>
</protein>
<evidence type="ECO:0000313" key="9">
    <source>
        <dbReference type="Proteomes" id="UP000192907"/>
    </source>
</evidence>
<dbReference type="EC" id="6.3.4.19" evidence="6"/>
<dbReference type="NCBIfam" id="TIGR02432">
    <property type="entry name" value="lysidine_TilS_N"/>
    <property type="match status" value="1"/>
</dbReference>
<evidence type="ECO:0000256" key="6">
    <source>
        <dbReference type="HAMAP-Rule" id="MF_01161"/>
    </source>
</evidence>
<dbReference type="Proteomes" id="UP000192907">
    <property type="component" value="Unassembled WGS sequence"/>
</dbReference>
<keyword evidence="3 6" id="KW-0547">Nucleotide-binding</keyword>
<dbReference type="Gene3D" id="3.40.50.620">
    <property type="entry name" value="HUPs"/>
    <property type="match status" value="1"/>
</dbReference>
<evidence type="ECO:0000256" key="3">
    <source>
        <dbReference type="ARBA" id="ARBA00022741"/>
    </source>
</evidence>
<keyword evidence="6" id="KW-0963">Cytoplasm</keyword>
<keyword evidence="1 6" id="KW-0436">Ligase</keyword>
<comment type="similarity">
    <text evidence="6">Belongs to the tRNA(Ile)-lysidine synthase family.</text>
</comment>
<comment type="domain">
    <text evidence="6">The N-terminal region contains the highly conserved SGGXDS motif, predicted to be a P-loop motif involved in ATP binding.</text>
</comment>
<dbReference type="RefSeq" id="WP_159455633.1">
    <property type="nucleotide sequence ID" value="NZ_FWZT01000025.1"/>
</dbReference>
<dbReference type="AlphaFoldDB" id="A0A1Y6CJG9"/>
<comment type="subcellular location">
    <subcellularLocation>
        <location evidence="6">Cytoplasm</location>
    </subcellularLocation>
</comment>
<dbReference type="CDD" id="cd01992">
    <property type="entry name" value="TilS_N"/>
    <property type="match status" value="1"/>
</dbReference>
<evidence type="ECO:0000256" key="5">
    <source>
        <dbReference type="ARBA" id="ARBA00048539"/>
    </source>
</evidence>
<dbReference type="STRING" id="1513793.SAMN06296036_12565"/>
<dbReference type="EMBL" id="FWZT01000025">
    <property type="protein sequence ID" value="SMF69916.1"/>
    <property type="molecule type" value="Genomic_DNA"/>
</dbReference>
<gene>
    <name evidence="6" type="primary">tilS</name>
    <name evidence="8" type="ORF">SAMN06296036_12565</name>
</gene>
<dbReference type="PANTHER" id="PTHR43033:SF1">
    <property type="entry name" value="TRNA(ILE)-LYSIDINE SYNTHASE-RELATED"/>
    <property type="match status" value="1"/>
</dbReference>
<dbReference type="GO" id="GO:0005524">
    <property type="term" value="F:ATP binding"/>
    <property type="evidence" value="ECO:0007669"/>
    <property type="project" value="UniProtKB-UniRule"/>
</dbReference>
<reference evidence="9" key="1">
    <citation type="submission" date="2017-04" db="EMBL/GenBank/DDBJ databases">
        <authorList>
            <person name="Varghese N."/>
            <person name="Submissions S."/>
        </authorList>
    </citation>
    <scope>NUCLEOTIDE SEQUENCE [LARGE SCALE GENOMIC DNA]</scope>
    <source>
        <strain evidence="9">RKEM611</strain>
    </source>
</reference>
<keyword evidence="4 6" id="KW-0067">ATP-binding</keyword>
<accession>A0A1Y6CJG9</accession>
<dbReference type="HAMAP" id="MF_01161">
    <property type="entry name" value="tRNA_Ile_lys_synt"/>
    <property type="match status" value="1"/>
</dbReference>
<dbReference type="Pfam" id="PF01171">
    <property type="entry name" value="ATP_bind_3"/>
    <property type="match status" value="1"/>
</dbReference>
<evidence type="ECO:0000259" key="7">
    <source>
        <dbReference type="Pfam" id="PF01171"/>
    </source>
</evidence>
<dbReference type="InterPro" id="IPR014729">
    <property type="entry name" value="Rossmann-like_a/b/a_fold"/>
</dbReference>
<dbReference type="GO" id="GO:0006400">
    <property type="term" value="P:tRNA modification"/>
    <property type="evidence" value="ECO:0007669"/>
    <property type="project" value="UniProtKB-UniRule"/>
</dbReference>